<proteinExistence type="predicted"/>
<dbReference type="EMBL" id="SFBL01000178">
    <property type="protein sequence ID" value="TRU22143.1"/>
    <property type="molecule type" value="Genomic_DNA"/>
</dbReference>
<accession>A0A552DIV3</accession>
<organism evidence="1 2">
    <name type="scientific">Microcystis aeruginosa Ma_SC_T_19800800_S464</name>
    <dbReference type="NCBI Taxonomy" id="2486257"/>
    <lineage>
        <taxon>Bacteria</taxon>
        <taxon>Bacillati</taxon>
        <taxon>Cyanobacteriota</taxon>
        <taxon>Cyanophyceae</taxon>
        <taxon>Oscillatoriophycideae</taxon>
        <taxon>Chroococcales</taxon>
        <taxon>Microcystaceae</taxon>
        <taxon>Microcystis</taxon>
    </lineage>
</organism>
<gene>
    <name evidence="1" type="ORF">EWV81_18910</name>
</gene>
<evidence type="ECO:0000313" key="2">
    <source>
        <dbReference type="Proteomes" id="UP000319313"/>
    </source>
</evidence>
<evidence type="ECO:0000313" key="1">
    <source>
        <dbReference type="EMBL" id="TRU22143.1"/>
    </source>
</evidence>
<dbReference type="Proteomes" id="UP000319313">
    <property type="component" value="Unassembled WGS sequence"/>
</dbReference>
<comment type="caution">
    <text evidence="1">The sequence shown here is derived from an EMBL/GenBank/DDBJ whole genome shotgun (WGS) entry which is preliminary data.</text>
</comment>
<reference evidence="1 2" key="1">
    <citation type="submission" date="2019-01" db="EMBL/GenBank/DDBJ databases">
        <title>Coherence of Microcystis species and biogeography revealed through population genomics.</title>
        <authorList>
            <person name="Perez-Carrascal O.M."/>
            <person name="Terrat Y."/>
            <person name="Giani A."/>
            <person name="Fortin N."/>
            <person name="Tromas N."/>
            <person name="Shapiro B.J."/>
        </authorList>
    </citation>
    <scope>NUCLEOTIDE SEQUENCE [LARGE SCALE GENOMIC DNA]</scope>
    <source>
        <strain evidence="1">Ma_SC_T_19800800_S464</strain>
    </source>
</reference>
<dbReference type="AlphaFoldDB" id="A0A552DIV3"/>
<protein>
    <submittedName>
        <fullName evidence="1">Uncharacterized protein</fullName>
    </submittedName>
</protein>
<name>A0A552DIV3_MICAE</name>
<sequence>MRFNFLERGIHGYYPFNRPLKDRLNLADDGDVIYLLEESDLDWATPPPLTQRQQGLTRRFRQLINTANQQLARNLSALTSQGARPLLTPRELRAATYVPAALYGRALERLVARRVRNDPILSKHLRYTGQGSGPDFRGKRGSHLQGVNFELTTRRARADHVRRRYPNTRIYTYRRPSHLGF</sequence>